<keyword evidence="1" id="KW-1133">Transmembrane helix</keyword>
<feature type="transmembrane region" description="Helical" evidence="1">
    <location>
        <begin position="177"/>
        <end position="197"/>
    </location>
</feature>
<keyword evidence="1" id="KW-0812">Transmembrane</keyword>
<protein>
    <recommendedName>
        <fullName evidence="4">YhhN-like protein</fullName>
    </recommendedName>
</protein>
<proteinExistence type="predicted"/>
<dbReference type="EMBL" id="FMVF01000008">
    <property type="protein sequence ID" value="SCY67553.1"/>
    <property type="molecule type" value="Genomic_DNA"/>
</dbReference>
<gene>
    <name evidence="2" type="ORF">SAMN02927903_02020</name>
</gene>
<dbReference type="Proteomes" id="UP000199354">
    <property type="component" value="Unassembled WGS sequence"/>
</dbReference>
<keyword evidence="1" id="KW-0472">Membrane</keyword>
<feature type="transmembrane region" description="Helical" evidence="1">
    <location>
        <begin position="67"/>
        <end position="84"/>
    </location>
</feature>
<reference evidence="2 3" key="1">
    <citation type="submission" date="2016-10" db="EMBL/GenBank/DDBJ databases">
        <authorList>
            <person name="de Groot N.N."/>
        </authorList>
    </citation>
    <scope>NUCLEOTIDE SEQUENCE [LARGE SCALE GENOMIC DNA]</scope>
    <source>
        <strain evidence="2 3">CGMCC 1.7031</strain>
    </source>
</reference>
<feature type="transmembrane region" description="Helical" evidence="1">
    <location>
        <begin position="148"/>
        <end position="165"/>
    </location>
</feature>
<dbReference type="AlphaFoldDB" id="A0A1G5HUX0"/>
<feature type="transmembrane region" description="Helical" evidence="1">
    <location>
        <begin position="115"/>
        <end position="136"/>
    </location>
</feature>
<name>A0A1G5HUX0_9FLAO</name>
<feature type="transmembrane region" description="Helical" evidence="1">
    <location>
        <begin position="91"/>
        <end position="109"/>
    </location>
</feature>
<accession>A0A1G5HUX0</accession>
<organism evidence="2 3">
    <name type="scientific">Flavobacterium caeni</name>
    <dbReference type="NCBI Taxonomy" id="490189"/>
    <lineage>
        <taxon>Bacteria</taxon>
        <taxon>Pseudomonadati</taxon>
        <taxon>Bacteroidota</taxon>
        <taxon>Flavobacteriia</taxon>
        <taxon>Flavobacteriales</taxon>
        <taxon>Flavobacteriaceae</taxon>
        <taxon>Flavobacterium</taxon>
    </lineage>
</organism>
<evidence type="ECO:0000256" key="1">
    <source>
        <dbReference type="SAM" id="Phobius"/>
    </source>
</evidence>
<feature type="transmembrane region" description="Helical" evidence="1">
    <location>
        <begin position="6"/>
        <end position="23"/>
    </location>
</feature>
<keyword evidence="3" id="KW-1185">Reference proteome</keyword>
<feature type="transmembrane region" description="Helical" evidence="1">
    <location>
        <begin position="35"/>
        <end position="55"/>
    </location>
</feature>
<evidence type="ECO:0008006" key="4">
    <source>
        <dbReference type="Google" id="ProtNLM"/>
    </source>
</evidence>
<sequence length="206" mass="24628">MIIYFGISLIGLLMLLINSILYNKEAKGKDRMYKILCVYLTLLFVVELFCHIIGFLKPNSNFFLSHYYFNFQFVLLSLFFYHLFADRRKKIFVLAMLVLVTLFLAYQYYTTPGLYWIFNIYEIGITTLLLMLYAGFSIMEFNRRYSHFCFGLIIYLSCSCFIFMSGNTDLVLTTEPFIVDIWVFNSLFYICYQVMIYREWKVLTGR</sequence>
<evidence type="ECO:0000313" key="3">
    <source>
        <dbReference type="Proteomes" id="UP000199354"/>
    </source>
</evidence>
<evidence type="ECO:0000313" key="2">
    <source>
        <dbReference type="EMBL" id="SCY67553.1"/>
    </source>
</evidence>